<organism evidence="4 5">
    <name type="scientific">Microthlaspi erraticum</name>
    <dbReference type="NCBI Taxonomy" id="1685480"/>
    <lineage>
        <taxon>Eukaryota</taxon>
        <taxon>Viridiplantae</taxon>
        <taxon>Streptophyta</taxon>
        <taxon>Embryophyta</taxon>
        <taxon>Tracheophyta</taxon>
        <taxon>Spermatophyta</taxon>
        <taxon>Magnoliopsida</taxon>
        <taxon>eudicotyledons</taxon>
        <taxon>Gunneridae</taxon>
        <taxon>Pentapetalae</taxon>
        <taxon>rosids</taxon>
        <taxon>malvids</taxon>
        <taxon>Brassicales</taxon>
        <taxon>Brassicaceae</taxon>
        <taxon>Coluteocarpeae</taxon>
        <taxon>Microthlaspi</taxon>
    </lineage>
</organism>
<dbReference type="Pfam" id="PF14111">
    <property type="entry name" value="DUF4283"/>
    <property type="match status" value="1"/>
</dbReference>
<keyword evidence="1" id="KW-0862">Zinc</keyword>
<comment type="caution">
    <text evidence="4">The sequence shown here is derived from an EMBL/GenBank/DDBJ whole genome shotgun (WGS) entry which is preliminary data.</text>
</comment>
<dbReference type="PANTHER" id="PTHR31286">
    <property type="entry name" value="GLYCINE-RICH CELL WALL STRUCTURAL PROTEIN 1.8-LIKE"/>
    <property type="match status" value="1"/>
</dbReference>
<dbReference type="AlphaFoldDB" id="A0A6D2JST8"/>
<feature type="compositionally biased region" description="Basic and acidic residues" evidence="2">
    <location>
        <begin position="249"/>
        <end position="272"/>
    </location>
</feature>
<feature type="region of interest" description="Disordered" evidence="2">
    <location>
        <begin position="249"/>
        <end position="362"/>
    </location>
</feature>
<evidence type="ECO:0000256" key="1">
    <source>
        <dbReference type="PROSITE-ProRule" id="PRU00047"/>
    </source>
</evidence>
<keyword evidence="1" id="KW-0479">Metal-binding</keyword>
<evidence type="ECO:0000259" key="3">
    <source>
        <dbReference type="PROSITE" id="PS50158"/>
    </source>
</evidence>
<gene>
    <name evidence="4" type="ORF">MERR_LOCUS30091</name>
</gene>
<dbReference type="GO" id="GO:0003676">
    <property type="term" value="F:nucleic acid binding"/>
    <property type="evidence" value="ECO:0007669"/>
    <property type="project" value="InterPro"/>
</dbReference>
<dbReference type="Proteomes" id="UP000467841">
    <property type="component" value="Unassembled WGS sequence"/>
</dbReference>
<keyword evidence="1" id="KW-0863">Zinc-finger</keyword>
<reference evidence="4" key="1">
    <citation type="submission" date="2020-01" db="EMBL/GenBank/DDBJ databases">
        <authorList>
            <person name="Mishra B."/>
        </authorList>
    </citation>
    <scope>NUCLEOTIDE SEQUENCE [LARGE SCALE GENOMIC DNA]</scope>
</reference>
<dbReference type="InterPro" id="IPR025558">
    <property type="entry name" value="DUF4283"/>
</dbReference>
<dbReference type="PANTHER" id="PTHR31286:SF99">
    <property type="entry name" value="DUF4283 DOMAIN-CONTAINING PROTEIN"/>
    <property type="match status" value="1"/>
</dbReference>
<evidence type="ECO:0000313" key="5">
    <source>
        <dbReference type="Proteomes" id="UP000467841"/>
    </source>
</evidence>
<dbReference type="InterPro" id="IPR040256">
    <property type="entry name" value="At4g02000-like"/>
</dbReference>
<dbReference type="EMBL" id="CACVBM020001274">
    <property type="protein sequence ID" value="CAA7042856.1"/>
    <property type="molecule type" value="Genomic_DNA"/>
</dbReference>
<dbReference type="PROSITE" id="PS50158">
    <property type="entry name" value="ZF_CCHC"/>
    <property type="match status" value="1"/>
</dbReference>
<keyword evidence="5" id="KW-1185">Reference proteome</keyword>
<protein>
    <recommendedName>
        <fullName evidence="3">CCHC-type domain-containing protein</fullName>
    </recommendedName>
</protein>
<evidence type="ECO:0000313" key="4">
    <source>
        <dbReference type="EMBL" id="CAA7042856.1"/>
    </source>
</evidence>
<evidence type="ECO:0000256" key="2">
    <source>
        <dbReference type="SAM" id="MobiDB-lite"/>
    </source>
</evidence>
<proteinExistence type="predicted"/>
<dbReference type="GO" id="GO:0008270">
    <property type="term" value="F:zinc ion binding"/>
    <property type="evidence" value="ECO:0007669"/>
    <property type="project" value="UniProtKB-KW"/>
</dbReference>
<dbReference type="OrthoDB" id="1102891at2759"/>
<dbReference type="InterPro" id="IPR001878">
    <property type="entry name" value="Znf_CCHC"/>
</dbReference>
<feature type="domain" description="CCHC-type" evidence="3">
    <location>
        <begin position="135"/>
        <end position="150"/>
    </location>
</feature>
<sequence length="362" mass="40361">MYVMDLPRHFFMVRFEQEEEYLAALTGGPWRVFGSYLMIQAWTPDFDPTRDEIETTPVWVRLANLPINFYHRSILMGIAKGLGKPLKVDSTTLHCERARFARVCVEVNLKKPLKGTILVKEERYFVSYEGLTNICSKCGLYGHLVHSCPQARMEKESAAAPRVEENPQSEMGVQANGRREDEGFTMVGDAGRREEPVRQNFSFAAKGTKRKAGNVSRVLTRKVDSANIALSNSFGRLGEDLDFQDLRQKQNIGEENKENEDTQNLEGRETREIQGSTRGGKNPKFQKAGKPGTYKALGNKGVKPNGAKSSGPTRGLIFGPTREEVDRLSRGKRLRVESMDLGRPGGSFVQQSSGNDDGGLPA</sequence>
<accession>A0A6D2JST8</accession>
<name>A0A6D2JST8_9BRAS</name>
<feature type="compositionally biased region" description="Basic and acidic residues" evidence="2">
    <location>
        <begin position="321"/>
        <end position="340"/>
    </location>
</feature>